<dbReference type="Proteomes" id="UP000197138">
    <property type="component" value="Unassembled WGS sequence"/>
</dbReference>
<reference evidence="5" key="1">
    <citation type="journal article" date="2017" name="Plant J.">
        <title>The pomegranate (Punica granatum L.) genome and the genomics of punicalagin biosynthesis.</title>
        <authorList>
            <person name="Qin G."/>
            <person name="Xu C."/>
            <person name="Ming R."/>
            <person name="Tang H."/>
            <person name="Guyot R."/>
            <person name="Kramer E.M."/>
            <person name="Hu Y."/>
            <person name="Yi X."/>
            <person name="Qi Y."/>
            <person name="Xu X."/>
            <person name="Gao Z."/>
            <person name="Pan H."/>
            <person name="Jian J."/>
            <person name="Tian Y."/>
            <person name="Yue Z."/>
            <person name="Xu Y."/>
        </authorList>
    </citation>
    <scope>NUCLEOTIDE SEQUENCE [LARGE SCALE GENOMIC DNA]</scope>
    <source>
        <strain evidence="5">cv. Dabenzi</strain>
    </source>
</reference>
<comment type="similarity">
    <text evidence="1">Belongs to the plant acyltransferase family.</text>
</comment>
<evidence type="ECO:0000313" key="7">
    <source>
        <dbReference type="RefSeq" id="XP_031379234.1"/>
    </source>
</evidence>
<keyword evidence="2" id="KW-0808">Transferase</keyword>
<dbReference type="PANTHER" id="PTHR31623">
    <property type="entry name" value="F21J9.9"/>
    <property type="match status" value="1"/>
</dbReference>
<dbReference type="Pfam" id="PF02458">
    <property type="entry name" value="Transferase"/>
    <property type="match status" value="1"/>
</dbReference>
<sequence length="446" mass="49405">MAAMEIEVLSKDYVKPLTPTPSHLRTYKFSLFDQLVPSAHIPIVVFYDRPTAFSTKEAMRRLKSSVSEALPDFYPFAGRIMDNLYIDCNDAGIYYVEAKVNCSVRELIGKPDIQLTRKLLPAEPDDSSSEGGTHIAMVQVNEFACGGIALAAYLSHKIIDGPTLVTLLKAWSHTARGHPQEVKPSFIRPTIFPQCDKLSPDYILGIWPSALKVGKCVTRRFVFSAEAVATIKARAASPSFVAHPTRIESVSAFIWKCCMRVTEAKEGSRKPSILSHVINLRGKANDESPIPEHTIGNLLWVMTARSDQEADRELQSLVGVLRAGFLGINIELFEQFAGENGASKMQECLDAMSKVYEDEETDYFGFSSLVNMGTYETDFGWGKPMWVSPGGIDGEIYQNLVFLIDTRKKGGIEAWTTLGEQDMALLEADQELLSLASLESSPLELM</sequence>
<organism evidence="4 5">
    <name type="scientific">Punica granatum</name>
    <name type="common">Pomegranate</name>
    <dbReference type="NCBI Taxonomy" id="22663"/>
    <lineage>
        <taxon>Eukaryota</taxon>
        <taxon>Viridiplantae</taxon>
        <taxon>Streptophyta</taxon>
        <taxon>Embryophyta</taxon>
        <taxon>Tracheophyta</taxon>
        <taxon>Spermatophyta</taxon>
        <taxon>Magnoliopsida</taxon>
        <taxon>eudicotyledons</taxon>
        <taxon>Gunneridae</taxon>
        <taxon>Pentapetalae</taxon>
        <taxon>rosids</taxon>
        <taxon>malvids</taxon>
        <taxon>Myrtales</taxon>
        <taxon>Lythraceae</taxon>
        <taxon>Punica</taxon>
    </lineage>
</organism>
<dbReference type="PANTHER" id="PTHR31623:SF108">
    <property type="entry name" value="BAHD ACYLTRANSFERASE"/>
    <property type="match status" value="1"/>
</dbReference>
<dbReference type="Gene3D" id="3.30.559.10">
    <property type="entry name" value="Chloramphenicol acetyltransferase-like domain"/>
    <property type="match status" value="2"/>
</dbReference>
<reference evidence="7" key="4">
    <citation type="submission" date="2025-04" db="UniProtKB">
        <authorList>
            <consortium name="RefSeq"/>
        </authorList>
    </citation>
    <scope>IDENTIFICATION</scope>
    <source>
        <tissue evidence="7">Leaf</tissue>
    </source>
</reference>
<dbReference type="GeneID" id="116194540"/>
<evidence type="ECO:0000256" key="1">
    <source>
        <dbReference type="ARBA" id="ARBA00009861"/>
    </source>
</evidence>
<dbReference type="AlphaFoldDB" id="A0A218X8D4"/>
<name>A0A218X8D4_PUNGR</name>
<evidence type="ECO:0000256" key="2">
    <source>
        <dbReference type="ARBA" id="ARBA00022679"/>
    </source>
</evidence>
<gene>
    <name evidence="7" type="primary">LOC116194540</name>
    <name evidence="4" type="ORF">CDL15_Pgr007214</name>
</gene>
<keyword evidence="6" id="KW-1185">Reference proteome</keyword>
<protein>
    <submittedName>
        <fullName evidence="7">Stemmadenine O-acetyltransferase-like</fullName>
    </submittedName>
</protein>
<dbReference type="InterPro" id="IPR023213">
    <property type="entry name" value="CAT-like_dom_sf"/>
</dbReference>
<keyword evidence="3" id="KW-0012">Acyltransferase</keyword>
<dbReference type="EMBL" id="MTKT01002214">
    <property type="protein sequence ID" value="OWM81183.1"/>
    <property type="molecule type" value="Genomic_DNA"/>
</dbReference>
<accession>A0A218X8D4</accession>
<evidence type="ECO:0000313" key="5">
    <source>
        <dbReference type="Proteomes" id="UP000197138"/>
    </source>
</evidence>
<dbReference type="RefSeq" id="XP_031379234.1">
    <property type="nucleotide sequence ID" value="XM_031523374.1"/>
</dbReference>
<proteinExistence type="inferred from homology"/>
<reference evidence="6" key="3">
    <citation type="journal article" date="2020" name="Plant Biotechnol. J.">
        <title>The pomegranate (Punica granatum L.) draft genome dissects genetic divergence between soft- and hard-seeded cultivars.</title>
        <authorList>
            <person name="Luo X."/>
            <person name="Li H."/>
            <person name="Wu Z."/>
            <person name="Yao W."/>
            <person name="Zhao P."/>
            <person name="Cao D."/>
            <person name="Yu H."/>
            <person name="Li K."/>
            <person name="Poudel K."/>
            <person name="Zhao D."/>
            <person name="Zhang F."/>
            <person name="Xia X."/>
            <person name="Chen L."/>
            <person name="Wang Q."/>
            <person name="Jing D."/>
            <person name="Cao S."/>
        </authorList>
    </citation>
    <scope>NUCLEOTIDE SEQUENCE [LARGE SCALE GENOMIC DNA]</scope>
</reference>
<evidence type="ECO:0000313" key="6">
    <source>
        <dbReference type="Proteomes" id="UP000515151"/>
    </source>
</evidence>
<dbReference type="GO" id="GO:0016746">
    <property type="term" value="F:acyltransferase activity"/>
    <property type="evidence" value="ECO:0007669"/>
    <property type="project" value="UniProtKB-KW"/>
</dbReference>
<dbReference type="OrthoDB" id="1932220at2759"/>
<evidence type="ECO:0000256" key="3">
    <source>
        <dbReference type="ARBA" id="ARBA00023315"/>
    </source>
</evidence>
<reference evidence="4" key="2">
    <citation type="submission" date="2017-06" db="EMBL/GenBank/DDBJ databases">
        <title>The pomegranate genome and the genomics of punicalagin biosynthesis.</title>
        <authorList>
            <person name="Xu C."/>
        </authorList>
    </citation>
    <scope>NUCLEOTIDE SEQUENCE [LARGE SCALE GENOMIC DNA]</scope>
    <source>
        <tissue evidence="4">Fresh leaf</tissue>
    </source>
</reference>
<evidence type="ECO:0000313" key="4">
    <source>
        <dbReference type="EMBL" id="OWM81183.1"/>
    </source>
</evidence>
<dbReference type="Proteomes" id="UP000515151">
    <property type="component" value="Chromosome 1"/>
</dbReference>